<proteinExistence type="predicted"/>
<name>A0A7W7RBV1_KITKI</name>
<dbReference type="Proteomes" id="UP000540506">
    <property type="component" value="Unassembled WGS sequence"/>
</dbReference>
<protein>
    <submittedName>
        <fullName evidence="1">Uncharacterized protein</fullName>
    </submittedName>
</protein>
<sequence>MSDDVTAPTPADVLRAQHEAEIQHEPVPDYADTSLAFAYLWIRHADGQDPAFGTRVLRDMAGELEAYAAARGARLVGRPGFDFPSPLNLPKNVQSGVRRAMYAQERRPWRWPRMVLVRIWQDTAPLPEMSGLKDRR</sequence>
<comment type="caution">
    <text evidence="1">The sequence shown here is derived from an EMBL/GenBank/DDBJ whole genome shotgun (WGS) entry which is preliminary data.</text>
</comment>
<reference evidence="1 2" key="1">
    <citation type="submission" date="2020-08" db="EMBL/GenBank/DDBJ databases">
        <title>Sequencing the genomes of 1000 actinobacteria strains.</title>
        <authorList>
            <person name="Klenk H.-P."/>
        </authorList>
    </citation>
    <scope>NUCLEOTIDE SEQUENCE [LARGE SCALE GENOMIC DNA]</scope>
    <source>
        <strain evidence="1 2">DSM 41654</strain>
    </source>
</reference>
<evidence type="ECO:0000313" key="1">
    <source>
        <dbReference type="EMBL" id="MBB4929059.1"/>
    </source>
</evidence>
<evidence type="ECO:0000313" key="2">
    <source>
        <dbReference type="Proteomes" id="UP000540506"/>
    </source>
</evidence>
<dbReference type="EMBL" id="JACHJV010000004">
    <property type="protein sequence ID" value="MBB4929059.1"/>
    <property type="molecule type" value="Genomic_DNA"/>
</dbReference>
<accession>A0A7W7RBV1</accession>
<keyword evidence="2" id="KW-1185">Reference proteome</keyword>
<dbReference type="AlphaFoldDB" id="A0A7W7RBV1"/>
<gene>
    <name evidence="1" type="ORF">FHR34_008158</name>
</gene>
<dbReference type="RefSeq" id="WP_221522772.1">
    <property type="nucleotide sequence ID" value="NZ_JACHJV010000004.1"/>
</dbReference>
<organism evidence="1 2">
    <name type="scientific">Kitasatospora kifunensis</name>
    <name type="common">Streptomyces kifunensis</name>
    <dbReference type="NCBI Taxonomy" id="58351"/>
    <lineage>
        <taxon>Bacteria</taxon>
        <taxon>Bacillati</taxon>
        <taxon>Actinomycetota</taxon>
        <taxon>Actinomycetes</taxon>
        <taxon>Kitasatosporales</taxon>
        <taxon>Streptomycetaceae</taxon>
        <taxon>Kitasatospora</taxon>
    </lineage>
</organism>